<feature type="domain" description="DUF7848" evidence="1">
    <location>
        <begin position="5"/>
        <end position="71"/>
    </location>
</feature>
<accession>A0A7X6CXQ3</accession>
<evidence type="ECO:0000259" key="1">
    <source>
        <dbReference type="Pfam" id="PF25232"/>
    </source>
</evidence>
<evidence type="ECO:0000313" key="2">
    <source>
        <dbReference type="EMBL" id="NJQ04400.1"/>
    </source>
</evidence>
<evidence type="ECO:0000313" key="3">
    <source>
        <dbReference type="Proteomes" id="UP000578686"/>
    </source>
</evidence>
<dbReference type="InterPro" id="IPR057170">
    <property type="entry name" value="DUF7848"/>
</dbReference>
<keyword evidence="3" id="KW-1185">Reference proteome</keyword>
<protein>
    <recommendedName>
        <fullName evidence="1">DUF7848 domain-containing protein</fullName>
    </recommendedName>
</protein>
<name>A0A7X6CXQ3_9ACTN</name>
<comment type="caution">
    <text evidence="2">The sequence shown here is derived from an EMBL/GenBank/DDBJ whole genome shotgun (WGS) entry which is preliminary data.</text>
</comment>
<reference evidence="2 3" key="1">
    <citation type="submission" date="2020-03" db="EMBL/GenBank/DDBJ databases">
        <title>Draft genome of Streptomyces sp. ventii, isolated from the Axial Seamount in the Pacific Ocean, and resequencing of the two type strains Streptomyces lonarensis strain NCL 716 and Streptomyces bohaiensis strain 11A07.</title>
        <authorList>
            <person name="Loughran R.M."/>
            <person name="Pfannmuller K.M."/>
            <person name="Wasson B.J."/>
            <person name="Deadmond M.C."/>
            <person name="Paddock B.E."/>
            <person name="Koyack M.J."/>
            <person name="Gallegos D.A."/>
            <person name="Mitchell E.A."/>
            <person name="Ushijima B."/>
            <person name="Saw J.H."/>
            <person name="Mcphail K.L."/>
            <person name="Videau P."/>
        </authorList>
    </citation>
    <scope>NUCLEOTIDE SEQUENCE [LARGE SCALE GENOMIC DNA]</scope>
    <source>
        <strain evidence="2 3">NCL716</strain>
    </source>
</reference>
<dbReference type="Proteomes" id="UP000578686">
    <property type="component" value="Unassembled WGS sequence"/>
</dbReference>
<dbReference type="EMBL" id="JAAVJD010000006">
    <property type="protein sequence ID" value="NJQ04400.1"/>
    <property type="molecule type" value="Genomic_DNA"/>
</dbReference>
<gene>
    <name evidence="2" type="ORF">HCN56_02105</name>
</gene>
<sequence length="72" mass="8123">MSGGYRFARFPLVRRSGPLVFRVQCEVCAEIGPQAETGDAAMMWAVLHLDDHPGRELFRELSSTPYRAEPRS</sequence>
<proteinExistence type="predicted"/>
<dbReference type="Pfam" id="PF25232">
    <property type="entry name" value="DUF7848"/>
    <property type="match status" value="1"/>
</dbReference>
<dbReference type="AlphaFoldDB" id="A0A7X6CXQ3"/>
<dbReference type="RefSeq" id="WP_167967697.1">
    <property type="nucleotide sequence ID" value="NZ_BHZG01000081.1"/>
</dbReference>
<organism evidence="2 3">
    <name type="scientific">Streptomyces lonarensis</name>
    <dbReference type="NCBI Taxonomy" id="700599"/>
    <lineage>
        <taxon>Bacteria</taxon>
        <taxon>Bacillati</taxon>
        <taxon>Actinomycetota</taxon>
        <taxon>Actinomycetes</taxon>
        <taxon>Kitasatosporales</taxon>
        <taxon>Streptomycetaceae</taxon>
        <taxon>Streptomyces</taxon>
    </lineage>
</organism>